<dbReference type="EMBL" id="JAAGRQ010000025">
    <property type="protein sequence ID" value="NDY56710.1"/>
    <property type="molecule type" value="Genomic_DNA"/>
</dbReference>
<dbReference type="AlphaFoldDB" id="A0A7K3NKK4"/>
<accession>A0A7K3NKK4</accession>
<dbReference type="RefSeq" id="WP_163301760.1">
    <property type="nucleotide sequence ID" value="NZ_JAAGRQ010000025.1"/>
</dbReference>
<keyword evidence="3" id="KW-1185">Reference proteome</keyword>
<feature type="transmembrane region" description="Helical" evidence="1">
    <location>
        <begin position="249"/>
        <end position="271"/>
    </location>
</feature>
<proteinExistence type="predicted"/>
<feature type="transmembrane region" description="Helical" evidence="1">
    <location>
        <begin position="343"/>
        <end position="368"/>
    </location>
</feature>
<evidence type="ECO:0000256" key="1">
    <source>
        <dbReference type="SAM" id="Phobius"/>
    </source>
</evidence>
<sequence length="457" mass="52174">MDIISPAWDLIVQLLIISFIVFVLLNVLRYLYLTGTCNTKNNSTKELTDSAVKERIKKEIYSQLESTYDDAPIDGKRWNPRWFGLGAIIRIFSLFGLTRSDFKHDDITIKVYRRLLLRHSILNHVEKLSRSHDVNYFLDMYFPAGILQKKGLQSYLSERIANDASSYKTDCGKHFPLWDNDQNSLRLISGNNTDIINGKMSQKKDDSGDESQPFSLLPPPLRAYNLAVTDLFVEKALSYLNRKARTYNIYGFFLSCVAFVAIAIGTFVALANTVDNDTGGKFAEFVNTNFKKTKQPQAYAEIPDHLSKYIDKIENINDSQYVSSVAVGEYIKFISSDQANSRWIRLISAFVRGFTFYGLLVLLAVFCYRMAKALFDQAERLKDRRHALRQGRLFVHLNGGKMSIDEMEKAFNWNMSSENAFANINPDAQAPWGNVVKEMLKTIRETSKAGIKAAERK</sequence>
<evidence type="ECO:0000313" key="3">
    <source>
        <dbReference type="Proteomes" id="UP000469724"/>
    </source>
</evidence>
<protein>
    <submittedName>
        <fullName evidence="2">Uncharacterized protein</fullName>
    </submittedName>
</protein>
<feature type="transmembrane region" description="Helical" evidence="1">
    <location>
        <begin position="12"/>
        <end position="32"/>
    </location>
</feature>
<keyword evidence="1" id="KW-1133">Transmembrane helix</keyword>
<keyword evidence="1" id="KW-0472">Membrane</keyword>
<evidence type="ECO:0000313" key="2">
    <source>
        <dbReference type="EMBL" id="NDY56710.1"/>
    </source>
</evidence>
<keyword evidence="1" id="KW-0812">Transmembrane</keyword>
<comment type="caution">
    <text evidence="2">The sequence shown here is derived from an EMBL/GenBank/DDBJ whole genome shotgun (WGS) entry which is preliminary data.</text>
</comment>
<organism evidence="2 3">
    <name type="scientific">Desulfolutivibrio sulfodismutans</name>
    <dbReference type="NCBI Taxonomy" id="63561"/>
    <lineage>
        <taxon>Bacteria</taxon>
        <taxon>Pseudomonadati</taxon>
        <taxon>Thermodesulfobacteriota</taxon>
        <taxon>Desulfovibrionia</taxon>
        <taxon>Desulfovibrionales</taxon>
        <taxon>Desulfovibrionaceae</taxon>
        <taxon>Desulfolutivibrio</taxon>
    </lineage>
</organism>
<name>A0A7K3NKK4_9BACT</name>
<gene>
    <name evidence="2" type="ORF">G3N56_08130</name>
</gene>
<dbReference type="Proteomes" id="UP000469724">
    <property type="component" value="Unassembled WGS sequence"/>
</dbReference>
<reference evidence="2 3" key="1">
    <citation type="submission" date="2020-02" db="EMBL/GenBank/DDBJ databases">
        <title>Comparative genomics of sulfur disproportionating microorganisms.</title>
        <authorList>
            <person name="Ward L.M."/>
            <person name="Bertran E."/>
            <person name="Johnston D.T."/>
        </authorList>
    </citation>
    <scope>NUCLEOTIDE SEQUENCE [LARGE SCALE GENOMIC DNA]</scope>
    <source>
        <strain evidence="2 3">DSM 3696</strain>
    </source>
</reference>